<protein>
    <submittedName>
        <fullName evidence="7">Galactofuranosylgalactofuranosylrhamnosyl-N-acetylglucosaminyl-diphospho-decaprenol beta-1,5/1,6-galactofuranosyltransferase</fullName>
    </submittedName>
</protein>
<accession>A0ABT1JJW5</accession>
<feature type="domain" description="Galactofuranosyltransferase-2 C-terminal" evidence="6">
    <location>
        <begin position="449"/>
        <end position="644"/>
    </location>
</feature>
<dbReference type="InterPro" id="IPR045699">
    <property type="entry name" value="GlfT2_C"/>
</dbReference>
<dbReference type="Gene3D" id="3.90.550.60">
    <property type="match status" value="1"/>
</dbReference>
<dbReference type="RefSeq" id="WP_245588700.1">
    <property type="nucleotide sequence ID" value="NZ_AUBJ02000001.1"/>
</dbReference>
<comment type="caution">
    <text evidence="7">The sequence shown here is derived from an EMBL/GenBank/DDBJ whole genome shotgun (WGS) entry which is preliminary data.</text>
</comment>
<evidence type="ECO:0000256" key="4">
    <source>
        <dbReference type="ARBA" id="ARBA00022679"/>
    </source>
</evidence>
<gene>
    <name evidence="7" type="ORF">G443_003072</name>
</gene>
<evidence type="ECO:0000259" key="5">
    <source>
        <dbReference type="Pfam" id="PF17994"/>
    </source>
</evidence>
<dbReference type="InterPro" id="IPR029044">
    <property type="entry name" value="Nucleotide-diphossugar_trans"/>
</dbReference>
<proteinExistence type="inferred from homology"/>
<keyword evidence="3" id="KW-0328">Glycosyltransferase</keyword>
<evidence type="ECO:0000313" key="8">
    <source>
        <dbReference type="Proteomes" id="UP000791080"/>
    </source>
</evidence>
<comment type="similarity">
    <text evidence="2">Belongs to the glycosyltransferase 2 family.</text>
</comment>
<comment type="pathway">
    <text evidence="1">Cell wall biogenesis; cell wall polysaccharide biosynthesis.</text>
</comment>
<evidence type="ECO:0000256" key="3">
    <source>
        <dbReference type="ARBA" id="ARBA00022676"/>
    </source>
</evidence>
<dbReference type="PANTHER" id="PTHR43179:SF12">
    <property type="entry name" value="GALACTOFURANOSYLTRANSFERASE GLFT2"/>
    <property type="match status" value="1"/>
</dbReference>
<evidence type="ECO:0000259" key="6">
    <source>
        <dbReference type="Pfam" id="PF19320"/>
    </source>
</evidence>
<dbReference type="InterPro" id="IPR040492">
    <property type="entry name" value="GlfT2_N"/>
</dbReference>
<reference evidence="7 8" key="2">
    <citation type="submission" date="2022-06" db="EMBL/GenBank/DDBJ databases">
        <title>Genomic Encyclopedia of Type Strains, Phase I: the one thousand microbial genomes (KMG-I) project.</title>
        <authorList>
            <person name="Kyrpides N."/>
        </authorList>
    </citation>
    <scope>NUCLEOTIDE SEQUENCE [LARGE SCALE GENOMIC DNA]</scope>
    <source>
        <strain evidence="7 8">DSM 43889</strain>
    </source>
</reference>
<keyword evidence="4" id="KW-0808">Transferase</keyword>
<dbReference type="Pfam" id="PF19320">
    <property type="entry name" value="GlfT2_domain3"/>
    <property type="match status" value="1"/>
</dbReference>
<reference evidence="7 8" key="1">
    <citation type="submission" date="2013-07" db="EMBL/GenBank/DDBJ databases">
        <authorList>
            <consortium name="DOE Joint Genome Institute"/>
            <person name="Reeve W."/>
            <person name="Huntemann M."/>
            <person name="Han J."/>
            <person name="Chen A."/>
            <person name="Kyrpides N."/>
            <person name="Mavromatis K."/>
            <person name="Markowitz V."/>
            <person name="Palaniappan K."/>
            <person name="Ivanova N."/>
            <person name="Schaumberg A."/>
            <person name="Pati A."/>
            <person name="Liolios K."/>
            <person name="Nordberg H.P."/>
            <person name="Cantor M.N."/>
            <person name="Hua S.X."/>
            <person name="Woyke T."/>
        </authorList>
    </citation>
    <scope>NUCLEOTIDE SEQUENCE [LARGE SCALE GENOMIC DNA]</scope>
    <source>
        <strain evidence="7 8">DSM 43889</strain>
    </source>
</reference>
<keyword evidence="8" id="KW-1185">Reference proteome</keyword>
<dbReference type="Pfam" id="PF13641">
    <property type="entry name" value="Glyco_tranf_2_3"/>
    <property type="match status" value="1"/>
</dbReference>
<name>A0ABT1JJW5_ACTCY</name>
<feature type="domain" description="Galactofuranosyltransferase GlfT2 N-terminal" evidence="5">
    <location>
        <begin position="33"/>
        <end position="174"/>
    </location>
</feature>
<dbReference type="EMBL" id="AUBJ02000001">
    <property type="protein sequence ID" value="MCP2332802.1"/>
    <property type="molecule type" value="Genomic_DNA"/>
</dbReference>
<evidence type="ECO:0000313" key="7">
    <source>
        <dbReference type="EMBL" id="MCP2332802.1"/>
    </source>
</evidence>
<evidence type="ECO:0000256" key="2">
    <source>
        <dbReference type="ARBA" id="ARBA00006739"/>
    </source>
</evidence>
<organism evidence="7 8">
    <name type="scientific">Actinoalloteichus caeruleus DSM 43889</name>
    <dbReference type="NCBI Taxonomy" id="1120930"/>
    <lineage>
        <taxon>Bacteria</taxon>
        <taxon>Bacillati</taxon>
        <taxon>Actinomycetota</taxon>
        <taxon>Actinomycetes</taxon>
        <taxon>Pseudonocardiales</taxon>
        <taxon>Pseudonocardiaceae</taxon>
        <taxon>Actinoalloteichus</taxon>
        <taxon>Actinoalloteichus cyanogriseus</taxon>
    </lineage>
</organism>
<evidence type="ECO:0000256" key="1">
    <source>
        <dbReference type="ARBA" id="ARBA00004776"/>
    </source>
</evidence>
<dbReference type="PANTHER" id="PTHR43179">
    <property type="entry name" value="RHAMNOSYLTRANSFERASE WBBL"/>
    <property type="match status" value="1"/>
</dbReference>
<dbReference type="Pfam" id="PF17994">
    <property type="entry name" value="Glft2_N"/>
    <property type="match status" value="1"/>
</dbReference>
<dbReference type="Proteomes" id="UP000791080">
    <property type="component" value="Unassembled WGS sequence"/>
</dbReference>
<sequence length="647" mass="73584">MPPKTAAKKAVEPTQQAAVGTLEQPAPQSGALLQRILFPRLGDPLDVRTLYMDEDETNQHRTRSLSRTSGTIPAQSEVSFATYFNAFPASYWRRWTTLETVELRLRVEGGCRIDVYRSRANGTRIHVWGDVVRDGGEVNQSFDLGPFEDGGWYWFDITTDQNEVVLSQGGWFSPTPAPSRASVSIGITTMRRDDCVATLRTIAEDPLLMDAVTAIVVADQGKDKVREAEAFPEAERALGDKLRLYEQGNLGGSGGFARGMYEALTATDCEQILFMDDDIVLETDSVLRAIAFSRFTEHPTLVGGQMLNLQARSRLHSMGEVMDRAKFMWRPAPGSVEDHDFAEESLRESPVFHRRTDVDYNAWWMCMIPRSVAEEIGLPLPIFIKWDDTEYGLRASHAGYPTATVPGIAVWHMSWGEKDDLTDWQAYFHTRNRLITAALYHPERRATTMIKDMQKRSLRYLLRMEYSAVALQQMAIEDFLRGPDELFDTLPTALGKVRERRAQFDDGRVLPTARTLPLPSMSQVRAERFMRPPTNPLSIGKALVEVLLRNLLPVKPQHRDRPELNLAGRDAQWFLLARLDSATVATADGRGVTFRRRDREYFWRTLRTSVRNNITLLRQFPKLRKQYRKAMPTLTSKDAWKKVFYGG</sequence>
<dbReference type="SUPFAM" id="SSF53448">
    <property type="entry name" value="Nucleotide-diphospho-sugar transferases"/>
    <property type="match status" value="1"/>
</dbReference>